<protein>
    <submittedName>
        <fullName evidence="1">Uncharacterized protein</fullName>
    </submittedName>
</protein>
<evidence type="ECO:0000313" key="1">
    <source>
        <dbReference type="EMBL" id="CAD9146877.1"/>
    </source>
</evidence>
<gene>
    <name evidence="1" type="ORF">ACAT0790_LOCUS29786</name>
</gene>
<dbReference type="EMBL" id="HBGE01049335">
    <property type="protein sequence ID" value="CAD9146877.1"/>
    <property type="molecule type" value="Transcribed_RNA"/>
</dbReference>
<proteinExistence type="predicted"/>
<reference evidence="1" key="1">
    <citation type="submission" date="2021-01" db="EMBL/GenBank/DDBJ databases">
        <authorList>
            <person name="Corre E."/>
            <person name="Pelletier E."/>
            <person name="Niang G."/>
            <person name="Scheremetjew M."/>
            <person name="Finn R."/>
            <person name="Kale V."/>
            <person name="Holt S."/>
            <person name="Cochrane G."/>
            <person name="Meng A."/>
            <person name="Brown T."/>
            <person name="Cohen L."/>
        </authorList>
    </citation>
    <scope>NUCLEOTIDE SEQUENCE</scope>
    <source>
        <strain evidence="1">OF101</strain>
    </source>
</reference>
<accession>A0A7S1QS35</accession>
<sequence>MPLPLVAQPGRDRGHAGAACWPAFSSMGGIASVKVNPNCESIHEPGKRSAVSDPIGKSVYVDFEDFFQECVAHSQTPILPWDLFFVKDVWYKDLGENVSESKVILCGKRLKMAGKQDTDEDKVSCWYETTVDPVGRSIVSEELVGERQRKSMQYSYFHYDEAEETFQVECWVEMPDGERRCGAEWAKIVEWFYLKPHIITRHLSKKVDCKALQPAPHRPELKVVLSQDMSEHYSDPEVLANGLVNLYKMEALDAGGQIEYGLEGRVIMDYAVDVAGNKLPVKKNMLVDMDNLRVEVEISLKNPDPDGEPLRLMTQYNQVYRDPPRVGYWIRRPDSDQELGSLMEMLDIGMRLNKLVNERDVMKQVDSLDEGSFFY</sequence>
<organism evidence="1">
    <name type="scientific">Alexandrium catenella</name>
    <name type="common">Red tide dinoflagellate</name>
    <name type="synonym">Gonyaulax catenella</name>
    <dbReference type="NCBI Taxonomy" id="2925"/>
    <lineage>
        <taxon>Eukaryota</taxon>
        <taxon>Sar</taxon>
        <taxon>Alveolata</taxon>
        <taxon>Dinophyceae</taxon>
        <taxon>Gonyaulacales</taxon>
        <taxon>Pyrocystaceae</taxon>
        <taxon>Alexandrium</taxon>
    </lineage>
</organism>
<name>A0A7S1QS35_ALECA</name>
<dbReference type="AlphaFoldDB" id="A0A7S1QS35"/>